<dbReference type="Proteomes" id="UP000570514">
    <property type="component" value="Unassembled WGS sequence"/>
</dbReference>
<evidence type="ECO:0000313" key="2">
    <source>
        <dbReference type="EMBL" id="NIK86877.1"/>
    </source>
</evidence>
<evidence type="ECO:0000313" key="3">
    <source>
        <dbReference type="Proteomes" id="UP000570514"/>
    </source>
</evidence>
<dbReference type="InterPro" id="IPR017850">
    <property type="entry name" value="Alkaline_phosphatase_core_sf"/>
</dbReference>
<organism evidence="2 3">
    <name type="scientific">Rhizomicrobium palustre</name>
    <dbReference type="NCBI Taxonomy" id="189966"/>
    <lineage>
        <taxon>Bacteria</taxon>
        <taxon>Pseudomonadati</taxon>
        <taxon>Pseudomonadota</taxon>
        <taxon>Alphaproteobacteria</taxon>
        <taxon>Micropepsales</taxon>
        <taxon>Micropepsaceae</taxon>
        <taxon>Rhizomicrobium</taxon>
    </lineage>
</organism>
<dbReference type="RefSeq" id="WP_167079968.1">
    <property type="nucleotide sequence ID" value="NZ_BAAADC010000001.1"/>
</dbReference>
<keyword evidence="3" id="KW-1185">Reference proteome</keyword>
<accession>A0A846MV36</accession>
<dbReference type="EMBL" id="JAASRM010000001">
    <property type="protein sequence ID" value="NIK86877.1"/>
    <property type="molecule type" value="Genomic_DNA"/>
</dbReference>
<keyword evidence="1" id="KW-0732">Signal</keyword>
<protein>
    <submittedName>
        <fullName evidence="2">Putative AlkP superfamily pyrophosphatase or phosphodiesterase</fullName>
    </submittedName>
</protein>
<reference evidence="2 3" key="1">
    <citation type="submission" date="2020-03" db="EMBL/GenBank/DDBJ databases">
        <title>Genomic Encyclopedia of Type Strains, Phase IV (KMG-IV): sequencing the most valuable type-strain genomes for metagenomic binning, comparative biology and taxonomic classification.</title>
        <authorList>
            <person name="Goeker M."/>
        </authorList>
    </citation>
    <scope>NUCLEOTIDE SEQUENCE [LARGE SCALE GENOMIC DNA]</scope>
    <source>
        <strain evidence="2 3">DSM 19867</strain>
    </source>
</reference>
<gene>
    <name evidence="2" type="ORF">FHS83_000195</name>
</gene>
<dbReference type="PANTHER" id="PTHR10151:SF120">
    <property type="entry name" value="BIS(5'-ADENOSYL)-TRIPHOSPHATASE"/>
    <property type="match status" value="1"/>
</dbReference>
<dbReference type="InterPro" id="IPR002591">
    <property type="entry name" value="Phosphodiest/P_Trfase"/>
</dbReference>
<dbReference type="CDD" id="cd16018">
    <property type="entry name" value="Enpp"/>
    <property type="match status" value="1"/>
</dbReference>
<evidence type="ECO:0000256" key="1">
    <source>
        <dbReference type="SAM" id="SignalP"/>
    </source>
</evidence>
<dbReference type="SUPFAM" id="SSF53649">
    <property type="entry name" value="Alkaline phosphatase-like"/>
    <property type="match status" value="1"/>
</dbReference>
<dbReference type="GO" id="GO:0016787">
    <property type="term" value="F:hydrolase activity"/>
    <property type="evidence" value="ECO:0007669"/>
    <property type="project" value="UniProtKB-ARBA"/>
</dbReference>
<dbReference type="Gene3D" id="3.40.720.10">
    <property type="entry name" value="Alkaline Phosphatase, subunit A"/>
    <property type="match status" value="1"/>
</dbReference>
<feature type="chain" id="PRO_5032624448" evidence="1">
    <location>
        <begin position="22"/>
        <end position="441"/>
    </location>
</feature>
<dbReference type="PANTHER" id="PTHR10151">
    <property type="entry name" value="ECTONUCLEOTIDE PYROPHOSPHATASE/PHOSPHODIESTERASE"/>
    <property type="match status" value="1"/>
</dbReference>
<sequence>MKLRASLCAAAFGLMTAAASAAPVLMISLDGLRPADVIEAKKKGLNLPHLTAFMKEAAYATGVKNVLPTVTYPDHTTLITGVWPDKHGIANNETFDPYNKNLGGWYWYSSDIKVPTLWDAVHDKKGIVASIGWPVSVGSLSIDYNLPEYWRALTADDVKLIVALSTDGLVPRLAKETGLPPYALFGEDPKHDVGRTRYAQKMLEFTFPEFMTVHLVSLDHYQHTYGPDSAEAKQALEQLDTDVGDLVATARRIEPNVTIAIVSDHGFAPVVHPEINYTKYFVEAGLITLDPKSHKVVSWDAAPWAAGGSVAVVLNKPDDQSVKDRVVALLNKLQADPNAGVARWIDKAGIVERGGARNASFWFDLKQGYSANSNFTAQMPAVLRGTHGFFPDDKEMRATFMIAGPGIKPKKLGEIDMRDIAPTLAKILDVPLPKADGKPLF</sequence>
<dbReference type="Pfam" id="PF01663">
    <property type="entry name" value="Phosphodiest"/>
    <property type="match status" value="1"/>
</dbReference>
<feature type="signal peptide" evidence="1">
    <location>
        <begin position="1"/>
        <end position="21"/>
    </location>
</feature>
<proteinExistence type="predicted"/>
<name>A0A846MV36_9PROT</name>
<comment type="caution">
    <text evidence="2">The sequence shown here is derived from an EMBL/GenBank/DDBJ whole genome shotgun (WGS) entry which is preliminary data.</text>
</comment>
<dbReference type="AlphaFoldDB" id="A0A846MV36"/>